<name>A0A7W7AAT8_9SPHN</name>
<dbReference type="AlphaFoldDB" id="A0A7W7AAT8"/>
<reference evidence="2 3" key="1">
    <citation type="submission" date="2020-08" db="EMBL/GenBank/DDBJ databases">
        <title>Genomic Encyclopedia of Type Strains, Phase IV (KMG-IV): sequencing the most valuable type-strain genomes for metagenomic binning, comparative biology and taxonomic classification.</title>
        <authorList>
            <person name="Goeker M."/>
        </authorList>
    </citation>
    <scope>NUCLEOTIDE SEQUENCE [LARGE SCALE GENOMIC DNA]</scope>
    <source>
        <strain evidence="2 3">DSM 17507</strain>
    </source>
</reference>
<feature type="chain" id="PRO_5031182089" evidence="1">
    <location>
        <begin position="23"/>
        <end position="48"/>
    </location>
</feature>
<sequence length="48" mass="5275">MTRRLILFAILCLALLASALYAAFNAYSFYSDDEDRPSASGHVGPTHK</sequence>
<comment type="caution">
    <text evidence="2">The sequence shown here is derived from an EMBL/GenBank/DDBJ whole genome shotgun (WGS) entry which is preliminary data.</text>
</comment>
<evidence type="ECO:0000313" key="3">
    <source>
        <dbReference type="Proteomes" id="UP000538566"/>
    </source>
</evidence>
<dbReference type="EMBL" id="JACHOA010000003">
    <property type="protein sequence ID" value="MBB4613462.1"/>
    <property type="molecule type" value="Genomic_DNA"/>
</dbReference>
<keyword evidence="3" id="KW-1185">Reference proteome</keyword>
<keyword evidence="1" id="KW-0732">Signal</keyword>
<dbReference type="RefSeq" id="WP_181447275.1">
    <property type="nucleotide sequence ID" value="NZ_JACHOA010000003.1"/>
</dbReference>
<gene>
    <name evidence="2" type="ORF">GGR37_001737</name>
</gene>
<dbReference type="Proteomes" id="UP000538566">
    <property type="component" value="Unassembled WGS sequence"/>
</dbReference>
<accession>A0A7W7AAT8</accession>
<evidence type="ECO:0000256" key="1">
    <source>
        <dbReference type="SAM" id="SignalP"/>
    </source>
</evidence>
<protein>
    <submittedName>
        <fullName evidence="2">Uncharacterized protein</fullName>
    </submittedName>
</protein>
<proteinExistence type="predicted"/>
<organism evidence="2 3">
    <name type="scientific">Novosphingobium taihuense</name>
    <dbReference type="NCBI Taxonomy" id="260085"/>
    <lineage>
        <taxon>Bacteria</taxon>
        <taxon>Pseudomonadati</taxon>
        <taxon>Pseudomonadota</taxon>
        <taxon>Alphaproteobacteria</taxon>
        <taxon>Sphingomonadales</taxon>
        <taxon>Sphingomonadaceae</taxon>
        <taxon>Novosphingobium</taxon>
    </lineage>
</organism>
<evidence type="ECO:0000313" key="2">
    <source>
        <dbReference type="EMBL" id="MBB4613462.1"/>
    </source>
</evidence>
<feature type="signal peptide" evidence="1">
    <location>
        <begin position="1"/>
        <end position="22"/>
    </location>
</feature>